<accession>A0AB74KB40</accession>
<gene>
    <name evidence="1" type="ORF">E3Q03_03443</name>
</gene>
<comment type="caution">
    <text evidence="1">The sequence shown here is derived from an EMBL/GenBank/DDBJ whole genome shotgun (WGS) entry which is preliminary data.</text>
</comment>
<proteinExistence type="predicted"/>
<evidence type="ECO:0000313" key="2">
    <source>
        <dbReference type="Proteomes" id="UP000305362"/>
    </source>
</evidence>
<dbReference type="AlphaFoldDB" id="A0AB74KB40"/>
<reference evidence="1 2" key="1">
    <citation type="submission" date="2019-03" db="EMBL/GenBank/DDBJ databases">
        <title>Sequencing 25 genomes of Wallemia mellicola.</title>
        <authorList>
            <person name="Gostincar C."/>
        </authorList>
    </citation>
    <scope>NUCLEOTIDE SEQUENCE [LARGE SCALE GENOMIC DNA]</scope>
    <source>
        <strain evidence="1 2">EXF-1277</strain>
    </source>
</reference>
<name>A0AB74KB40_9BASI</name>
<dbReference type="EMBL" id="SPRV01000047">
    <property type="protein sequence ID" value="TIC60102.1"/>
    <property type="molecule type" value="Genomic_DNA"/>
</dbReference>
<evidence type="ECO:0000313" key="1">
    <source>
        <dbReference type="EMBL" id="TIC60102.1"/>
    </source>
</evidence>
<sequence length="297" mass="33734">MNYSPCESLGTCYEDMKLLSSYNRTSETRITTRSVSRQQWYSMGNTAFVKQFASFSYTTVGAFCALGASMGNPIPCAFSLVFGFATFMMQQEAQRISANGAEVVYPNSQGQFNDIETMTKRNVYTDPSGNVYDLIWYNPDKRDSLSYTRGNILLQTIGYLQSDVVWITTKMTGLRTTDFVHHFISYAPNEDHLGHLNKRMSGKPEAFEFVYEYNVDNVAVSDMTKGDDAIGNEAEQMAEMWNSEENNDKTHLCQAVYSENGKLYNKRTILTKYGIFHGGELDSYKNNGQQWKSSSYM</sequence>
<dbReference type="Proteomes" id="UP000305362">
    <property type="component" value="Unassembled WGS sequence"/>
</dbReference>
<protein>
    <submittedName>
        <fullName evidence="1">Uncharacterized protein</fullName>
    </submittedName>
</protein>
<organism evidence="1 2">
    <name type="scientific">Wallemia mellicola</name>
    <dbReference type="NCBI Taxonomy" id="1708541"/>
    <lineage>
        <taxon>Eukaryota</taxon>
        <taxon>Fungi</taxon>
        <taxon>Dikarya</taxon>
        <taxon>Basidiomycota</taxon>
        <taxon>Wallemiomycotina</taxon>
        <taxon>Wallemiomycetes</taxon>
        <taxon>Wallemiales</taxon>
        <taxon>Wallemiaceae</taxon>
        <taxon>Wallemia</taxon>
    </lineage>
</organism>